<proteinExistence type="predicted"/>
<dbReference type="AlphaFoldDB" id="A0A1H9QKR1"/>
<dbReference type="EMBL" id="FOEL01000019">
    <property type="protein sequence ID" value="SER60353.1"/>
    <property type="molecule type" value="Genomic_DNA"/>
</dbReference>
<protein>
    <submittedName>
        <fullName evidence="1">Uncharacterized protein</fullName>
    </submittedName>
</protein>
<dbReference type="RefSeq" id="WP_170844186.1">
    <property type="nucleotide sequence ID" value="NZ_FMVP01000021.1"/>
</dbReference>
<dbReference type="Proteomes" id="UP000199410">
    <property type="component" value="Unassembled WGS sequence"/>
</dbReference>
<name>A0A1H9QKR1_9BACI</name>
<gene>
    <name evidence="1" type="ORF">SAMN02787113_04168</name>
</gene>
<organism evidence="1 2">
    <name type="scientific">Lysinibacillus fusiformis</name>
    <dbReference type="NCBI Taxonomy" id="28031"/>
    <lineage>
        <taxon>Bacteria</taxon>
        <taxon>Bacillati</taxon>
        <taxon>Bacillota</taxon>
        <taxon>Bacilli</taxon>
        <taxon>Bacillales</taxon>
        <taxon>Bacillaceae</taxon>
        <taxon>Lysinibacillus</taxon>
    </lineage>
</organism>
<evidence type="ECO:0000313" key="2">
    <source>
        <dbReference type="Proteomes" id="UP000199410"/>
    </source>
</evidence>
<sequence length="53" mass="5710">MPKTKGITIGLEFDDKSKLKLRAIAKHVGALADELDAIVAMNDDEPTQLEGSN</sequence>
<reference evidence="1 2" key="1">
    <citation type="submission" date="2016-10" db="EMBL/GenBank/DDBJ databases">
        <authorList>
            <person name="Varghese N."/>
            <person name="Submissions S."/>
        </authorList>
    </citation>
    <scope>NUCLEOTIDE SEQUENCE [LARGE SCALE GENOMIC DNA]</scope>
    <source>
        <strain evidence="1 2">TC-13</strain>
    </source>
</reference>
<comment type="caution">
    <text evidence="1">The sequence shown here is derived from an EMBL/GenBank/DDBJ whole genome shotgun (WGS) entry which is preliminary data.</text>
</comment>
<evidence type="ECO:0000313" key="1">
    <source>
        <dbReference type="EMBL" id="SER60353.1"/>
    </source>
</evidence>
<accession>A0A1H9QKR1</accession>